<dbReference type="Proteomes" id="UP000184608">
    <property type="component" value="Unassembled WGS sequence"/>
</dbReference>
<reference evidence="11 12" key="1">
    <citation type="submission" date="2016-11" db="EMBL/GenBank/DDBJ databases">
        <authorList>
            <person name="Jaros S."/>
            <person name="Januszkiewicz K."/>
            <person name="Wedrychowicz H."/>
        </authorList>
    </citation>
    <scope>NUCLEOTIDE SEQUENCE [LARGE SCALE GENOMIC DNA]</scope>
    <source>
        <strain evidence="11 12">CECT 7868</strain>
    </source>
</reference>
<dbReference type="SUPFAM" id="SSF56935">
    <property type="entry name" value="Porins"/>
    <property type="match status" value="1"/>
</dbReference>
<dbReference type="GO" id="GO:0046930">
    <property type="term" value="C:pore complex"/>
    <property type="evidence" value="ECO:0007669"/>
    <property type="project" value="UniProtKB-KW"/>
</dbReference>
<dbReference type="RefSeq" id="WP_073604518.1">
    <property type="nucleotide sequence ID" value="NZ_FQXZ01000032.1"/>
</dbReference>
<evidence type="ECO:0000256" key="1">
    <source>
        <dbReference type="ARBA" id="ARBA00004571"/>
    </source>
</evidence>
<feature type="signal peptide" evidence="10">
    <location>
        <begin position="1"/>
        <end position="23"/>
    </location>
</feature>
<keyword evidence="3" id="KW-0813">Transport</keyword>
<evidence type="ECO:0000256" key="4">
    <source>
        <dbReference type="ARBA" id="ARBA00022452"/>
    </source>
</evidence>
<dbReference type="InterPro" id="IPR050286">
    <property type="entry name" value="G_neg_Bact_CarbUptk_Porin"/>
</dbReference>
<dbReference type="EMBL" id="FQXZ01000032">
    <property type="protein sequence ID" value="SHI25011.1"/>
    <property type="molecule type" value="Genomic_DNA"/>
</dbReference>
<dbReference type="InterPro" id="IPR036998">
    <property type="entry name" value="Porin_LamB_sf"/>
</dbReference>
<dbReference type="STRING" id="1216006.VA7868_02884"/>
<dbReference type="GO" id="GO:0015774">
    <property type="term" value="P:polysaccharide transport"/>
    <property type="evidence" value="ECO:0007669"/>
    <property type="project" value="TreeGrafter"/>
</dbReference>
<sequence length="423" mass="46647">MKFQKKNLFLALSVAFAVTPAHAVDFNGYVRAGIAANADGGGLKGGDEFNKSKLGRLGNEFDNYAEIGLGQELFNDDGHSMYLDTMFSMESSGSMNNETTSRSNSEEATFGIKQAALKVKGYIPSAPEATIWAGKRFYQRQDLHIIDTKYLNISGYGAGVEGVNAGPGTVSGAIVRGDGEAWDDSVSIGDLNIYYADFRYSNLKPWEGSWAEIAVDYAIVNPSDAQKETGAEVAELDNGLMLTAQVSQNFSWGWDKVVLQYGDKGLAQNMISQGGGWYDIWSGDVNHAKGYRLINTGDINLSDNFMIDHVLTYGYAKDHGDWVDDENLLSFVLRPAYTWSQYSKTMLELGYFKSKKTWDGGHEDKSAGKKITLAQALTVGKSFFSRPELRFYISYLKDDEGKSLNNGTDNSGVNYGVQFEAWW</sequence>
<dbReference type="Gene3D" id="2.40.170.10">
    <property type="entry name" value="Porin, LamB type"/>
    <property type="match status" value="1"/>
</dbReference>
<accession>A0A1M5ZLH2</accession>
<keyword evidence="12" id="KW-1185">Reference proteome</keyword>
<dbReference type="NCBIfam" id="NF006860">
    <property type="entry name" value="PRK09360.1"/>
    <property type="match status" value="1"/>
</dbReference>
<evidence type="ECO:0000256" key="2">
    <source>
        <dbReference type="ARBA" id="ARBA00007055"/>
    </source>
</evidence>
<dbReference type="PANTHER" id="PTHR38762">
    <property type="entry name" value="CRYPTIC OUTER MEMBRANE PORIN BGLH-RELATED"/>
    <property type="match status" value="1"/>
</dbReference>
<dbReference type="OrthoDB" id="106611at2"/>
<keyword evidence="6" id="KW-0406">Ion transport</keyword>
<dbReference type="CDD" id="cd01346">
    <property type="entry name" value="Maltoporin-like"/>
    <property type="match status" value="1"/>
</dbReference>
<evidence type="ECO:0000256" key="5">
    <source>
        <dbReference type="ARBA" id="ARBA00022692"/>
    </source>
</evidence>
<proteinExistence type="inferred from homology"/>
<organism evidence="11 12">
    <name type="scientific">Vibrio aerogenes CECT 7868</name>
    <dbReference type="NCBI Taxonomy" id="1216006"/>
    <lineage>
        <taxon>Bacteria</taxon>
        <taxon>Pseudomonadati</taxon>
        <taxon>Pseudomonadota</taxon>
        <taxon>Gammaproteobacteria</taxon>
        <taxon>Vibrionales</taxon>
        <taxon>Vibrionaceae</taxon>
        <taxon>Vibrio</taxon>
    </lineage>
</organism>
<keyword evidence="5" id="KW-0812">Transmembrane</keyword>
<keyword evidence="4" id="KW-1134">Transmembrane beta strand</keyword>
<name>A0A1M5ZLH2_9VIBR</name>
<comment type="similarity">
    <text evidence="2">Belongs to the porin LamB (TC 1.B.3) family.</text>
</comment>
<protein>
    <submittedName>
        <fullName evidence="11">Maltoporin</fullName>
    </submittedName>
</protein>
<keyword evidence="8" id="KW-0472">Membrane</keyword>
<evidence type="ECO:0000256" key="7">
    <source>
        <dbReference type="ARBA" id="ARBA00023114"/>
    </source>
</evidence>
<dbReference type="GO" id="GO:0015288">
    <property type="term" value="F:porin activity"/>
    <property type="evidence" value="ECO:0007669"/>
    <property type="project" value="UniProtKB-KW"/>
</dbReference>
<keyword evidence="10" id="KW-0732">Signal</keyword>
<feature type="chain" id="PRO_5013110444" evidence="10">
    <location>
        <begin position="24"/>
        <end position="423"/>
    </location>
</feature>
<dbReference type="AlphaFoldDB" id="A0A1M5ZLH2"/>
<evidence type="ECO:0000256" key="6">
    <source>
        <dbReference type="ARBA" id="ARBA00023065"/>
    </source>
</evidence>
<comment type="subcellular location">
    <subcellularLocation>
        <location evidence="1">Cell outer membrane</location>
        <topology evidence="1">Multi-pass membrane protein</topology>
    </subcellularLocation>
</comment>
<keyword evidence="9" id="KW-0998">Cell outer membrane</keyword>
<dbReference type="Pfam" id="PF02264">
    <property type="entry name" value="LamB"/>
    <property type="match status" value="1"/>
</dbReference>
<dbReference type="InterPro" id="IPR003192">
    <property type="entry name" value="Porin_LamB"/>
</dbReference>
<evidence type="ECO:0000256" key="10">
    <source>
        <dbReference type="SAM" id="SignalP"/>
    </source>
</evidence>
<dbReference type="GO" id="GO:0015144">
    <property type="term" value="F:carbohydrate transmembrane transporter activity"/>
    <property type="evidence" value="ECO:0007669"/>
    <property type="project" value="TreeGrafter"/>
</dbReference>
<dbReference type="GO" id="GO:0009279">
    <property type="term" value="C:cell outer membrane"/>
    <property type="evidence" value="ECO:0007669"/>
    <property type="project" value="UniProtKB-SubCell"/>
</dbReference>
<evidence type="ECO:0000313" key="11">
    <source>
        <dbReference type="EMBL" id="SHI25011.1"/>
    </source>
</evidence>
<evidence type="ECO:0000256" key="9">
    <source>
        <dbReference type="ARBA" id="ARBA00023237"/>
    </source>
</evidence>
<evidence type="ECO:0000256" key="8">
    <source>
        <dbReference type="ARBA" id="ARBA00023136"/>
    </source>
</evidence>
<keyword evidence="7" id="KW-0626">Porin</keyword>
<gene>
    <name evidence="11" type="primary">lamB_2</name>
    <name evidence="11" type="ORF">VA7868_02884</name>
</gene>
<evidence type="ECO:0000313" key="12">
    <source>
        <dbReference type="Proteomes" id="UP000184608"/>
    </source>
</evidence>
<dbReference type="GO" id="GO:0006811">
    <property type="term" value="P:monoatomic ion transport"/>
    <property type="evidence" value="ECO:0007669"/>
    <property type="project" value="UniProtKB-KW"/>
</dbReference>
<dbReference type="PANTHER" id="PTHR38762:SF1">
    <property type="entry name" value="CRYPTIC OUTER MEMBRANE PORIN BGLH-RELATED"/>
    <property type="match status" value="1"/>
</dbReference>
<evidence type="ECO:0000256" key="3">
    <source>
        <dbReference type="ARBA" id="ARBA00022448"/>
    </source>
</evidence>